<evidence type="ECO:0000313" key="2">
    <source>
        <dbReference type="EMBL" id="KAA5536510.1"/>
    </source>
</evidence>
<evidence type="ECO:0008006" key="4">
    <source>
        <dbReference type="Google" id="ProtNLM"/>
    </source>
</evidence>
<evidence type="ECO:0000256" key="1">
    <source>
        <dbReference type="SAM" id="SignalP"/>
    </source>
</evidence>
<reference evidence="2 3" key="1">
    <citation type="submission" date="2019-09" db="EMBL/GenBank/DDBJ databases">
        <title>Genome sequence and assembly of Taibaiella sp.</title>
        <authorList>
            <person name="Chhetri G."/>
        </authorList>
    </citation>
    <scope>NUCLEOTIDE SEQUENCE [LARGE SCALE GENOMIC DNA]</scope>
    <source>
        <strain evidence="2 3">KVB11</strain>
    </source>
</reference>
<dbReference type="Proteomes" id="UP000323632">
    <property type="component" value="Unassembled WGS sequence"/>
</dbReference>
<dbReference type="EMBL" id="VWSH01000001">
    <property type="protein sequence ID" value="KAA5536510.1"/>
    <property type="molecule type" value="Genomic_DNA"/>
</dbReference>
<keyword evidence="3" id="KW-1185">Reference proteome</keyword>
<feature type="signal peptide" evidence="1">
    <location>
        <begin position="1"/>
        <end position="21"/>
    </location>
</feature>
<proteinExistence type="predicted"/>
<organism evidence="2 3">
    <name type="scientific">Taibaiella lutea</name>
    <dbReference type="NCBI Taxonomy" id="2608001"/>
    <lineage>
        <taxon>Bacteria</taxon>
        <taxon>Pseudomonadati</taxon>
        <taxon>Bacteroidota</taxon>
        <taxon>Chitinophagia</taxon>
        <taxon>Chitinophagales</taxon>
        <taxon>Chitinophagaceae</taxon>
        <taxon>Taibaiella</taxon>
    </lineage>
</organism>
<name>A0A5M6CQ51_9BACT</name>
<sequence length="137" mass="16246">MLKRFFSLILLITAFSFSIHGQEKATPNPEIRKLRIAFITDKMSLTQNQMQQFLPIFTSYSDELLFQKRAIKALENNPNSQYVVEQRQKLEQKMVEIKGRYKDRFLRIISAQQLAAMYKAESEFKQFLIEYLKKNGK</sequence>
<dbReference type="AlphaFoldDB" id="A0A5M6CQ51"/>
<evidence type="ECO:0000313" key="3">
    <source>
        <dbReference type="Proteomes" id="UP000323632"/>
    </source>
</evidence>
<keyword evidence="1" id="KW-0732">Signal</keyword>
<comment type="caution">
    <text evidence="2">The sequence shown here is derived from an EMBL/GenBank/DDBJ whole genome shotgun (WGS) entry which is preliminary data.</text>
</comment>
<accession>A0A5M6CQ51</accession>
<feature type="chain" id="PRO_5024307990" description="Periplasmic heavy metal sensor" evidence="1">
    <location>
        <begin position="22"/>
        <end position="137"/>
    </location>
</feature>
<dbReference type="RefSeq" id="WP_150031087.1">
    <property type="nucleotide sequence ID" value="NZ_VWSH01000001.1"/>
</dbReference>
<gene>
    <name evidence="2" type="ORF">F0919_02250</name>
</gene>
<protein>
    <recommendedName>
        <fullName evidence="4">Periplasmic heavy metal sensor</fullName>
    </recommendedName>
</protein>